<name>A0A378VN26_NEILA</name>
<keyword evidence="2" id="KW-1185">Reference proteome</keyword>
<dbReference type="Proteomes" id="UP000254193">
    <property type="component" value="Unassembled WGS sequence"/>
</dbReference>
<evidence type="ECO:0000313" key="2">
    <source>
        <dbReference type="Proteomes" id="UP000254193"/>
    </source>
</evidence>
<reference evidence="1 2" key="1">
    <citation type="submission" date="2018-06" db="EMBL/GenBank/DDBJ databases">
        <authorList>
            <consortium name="Pathogen Informatics"/>
            <person name="Doyle S."/>
        </authorList>
    </citation>
    <scope>NUCLEOTIDE SEQUENCE [LARGE SCALE GENOMIC DNA]</scope>
    <source>
        <strain evidence="1 2">NCTC10616</strain>
    </source>
</reference>
<organism evidence="1 2">
    <name type="scientific">Neisseria lactamica</name>
    <dbReference type="NCBI Taxonomy" id="486"/>
    <lineage>
        <taxon>Bacteria</taxon>
        <taxon>Pseudomonadati</taxon>
        <taxon>Pseudomonadota</taxon>
        <taxon>Betaproteobacteria</taxon>
        <taxon>Neisseriales</taxon>
        <taxon>Neisseriaceae</taxon>
        <taxon>Neisseria</taxon>
    </lineage>
</organism>
<protein>
    <submittedName>
        <fullName evidence="1">Uncharacterized protein</fullName>
    </submittedName>
</protein>
<dbReference type="RefSeq" id="WP_003710624.1">
    <property type="nucleotide sequence ID" value="NZ_CAUJPR010000005.1"/>
</dbReference>
<dbReference type="EMBL" id="UGRO01000002">
    <property type="protein sequence ID" value="SUA18199.1"/>
    <property type="molecule type" value="Genomic_DNA"/>
</dbReference>
<proteinExistence type="predicted"/>
<evidence type="ECO:0000313" key="1">
    <source>
        <dbReference type="EMBL" id="SUA18199.1"/>
    </source>
</evidence>
<dbReference type="AlphaFoldDB" id="A0A378VN26"/>
<gene>
    <name evidence="1" type="ORF">NCTC10616_01927</name>
</gene>
<accession>A0A378VN26</accession>
<sequence length="48" mass="5625">MHGQHDYGQCTEKQCKNHQVEGVRYQFQRGVELAALKKDAVWFFQTAL</sequence>